<dbReference type="AlphaFoldDB" id="A0A0M0KGP6"/>
<evidence type="ECO:0000259" key="1">
    <source>
        <dbReference type="PROSITE" id="PS51819"/>
    </source>
</evidence>
<dbReference type="CDD" id="cd07255">
    <property type="entry name" value="VOC_BsCatE_like_N"/>
    <property type="match status" value="1"/>
</dbReference>
<comment type="caution">
    <text evidence="2">The sequence shown here is derived from an EMBL/GenBank/DDBJ whole genome shotgun (WGS) entry which is preliminary data.</text>
</comment>
<dbReference type="GeneID" id="87598826"/>
<feature type="domain" description="VOC" evidence="1">
    <location>
        <begin position="169"/>
        <end position="286"/>
    </location>
</feature>
<dbReference type="OMA" id="AFPKQRG"/>
<dbReference type="CDD" id="cd16359">
    <property type="entry name" value="VOC_BsCatE_like_C"/>
    <property type="match status" value="1"/>
</dbReference>
<dbReference type="PROSITE" id="PS51819">
    <property type="entry name" value="VOC"/>
    <property type="match status" value="2"/>
</dbReference>
<protein>
    <submittedName>
        <fullName evidence="2">Glyoxalase</fullName>
    </submittedName>
</protein>
<accession>A0A0M0KGP6</accession>
<dbReference type="RefSeq" id="WP_010899446.1">
    <property type="nucleotide sequence ID" value="NZ_CP040441.1"/>
</dbReference>
<evidence type="ECO:0000313" key="2">
    <source>
        <dbReference type="EMBL" id="KOO37981.1"/>
    </source>
</evidence>
<gene>
    <name evidence="2" type="ORF">AMD02_03265</name>
</gene>
<dbReference type="InterPro" id="IPR029068">
    <property type="entry name" value="Glyas_Bleomycin-R_OHBP_Dase"/>
</dbReference>
<dbReference type="EMBL" id="LILD01000001">
    <property type="protein sequence ID" value="KOO37981.1"/>
    <property type="molecule type" value="Genomic_DNA"/>
</dbReference>
<dbReference type="PANTHER" id="PTHR43279">
    <property type="entry name" value="CATECHOL-2,3-DIOXYGENASE"/>
    <property type="match status" value="1"/>
</dbReference>
<dbReference type="PATRIC" id="fig|136160.3.peg.894"/>
<organism evidence="2">
    <name type="scientific">Halalkalibacterium halodurans</name>
    <name type="common">Bacillus halodurans</name>
    <dbReference type="NCBI Taxonomy" id="86665"/>
    <lineage>
        <taxon>Bacteria</taxon>
        <taxon>Bacillati</taxon>
        <taxon>Bacillota</taxon>
        <taxon>Bacilli</taxon>
        <taxon>Bacillales</taxon>
        <taxon>Bacillaceae</taxon>
        <taxon>Halalkalibacterium (ex Joshi et al. 2022)</taxon>
    </lineage>
</organism>
<dbReference type="InterPro" id="IPR004360">
    <property type="entry name" value="Glyas_Fos-R_dOase_dom"/>
</dbReference>
<dbReference type="PANTHER" id="PTHR43279:SF1">
    <property type="entry name" value="CATECHOL-2,3-DIOXYGENASE"/>
    <property type="match status" value="1"/>
</dbReference>
<dbReference type="InterPro" id="IPR037523">
    <property type="entry name" value="VOC_core"/>
</dbReference>
<feature type="domain" description="VOC" evidence="1">
    <location>
        <begin position="10"/>
        <end position="127"/>
    </location>
</feature>
<dbReference type="Pfam" id="PF00903">
    <property type="entry name" value="Glyoxalase"/>
    <property type="match status" value="2"/>
</dbReference>
<dbReference type="SUPFAM" id="SSF54593">
    <property type="entry name" value="Glyoxalase/Bleomycin resistance protein/Dihydroxybiphenyl dioxygenase"/>
    <property type="match status" value="2"/>
</dbReference>
<proteinExistence type="predicted"/>
<reference evidence="2" key="1">
    <citation type="submission" date="2015-08" db="EMBL/GenBank/DDBJ databases">
        <title>Complete DNA Sequence of Pseudomonas syringae pv. actinidiae, the Causal Agent of Kiwifruit Canker Disease.</title>
        <authorList>
            <person name="Rikkerink E.H.A."/>
            <person name="Fineran P.C."/>
        </authorList>
    </citation>
    <scope>NUCLEOTIDE SEQUENCE</scope>
    <source>
        <strain evidence="2">DSM 13666</strain>
    </source>
</reference>
<name>A0A0M0KGP6_ALKHA</name>
<dbReference type="Gene3D" id="3.10.180.10">
    <property type="entry name" value="2,3-Dihydroxybiphenyl 1,2-Dioxygenase, domain 1"/>
    <property type="match status" value="2"/>
</dbReference>
<sequence>MEFHRQPNTFVDLVNIKVSDLSRALTFYQEIIGFQVLERSERSATLTANGRTPLLVIEQPDPVIAKQPRTTGLYHFALLLPSRADLGRFLNHLLQSGYPLQGASDHLVSEAIYFADPDGNGVEVYADRPSSSWDWSNGEVKMSTEPIHAENLLAEGKDEPWTALPPETILGHIHLHVANLFEAETFYIEGLGFNVVARLGNQALFISTGNYHHHIGLNTWNGVGAPTPPEHSVGLKWFSLTYPSEEVRAKTVNRLETIGFQVERKHGEEWVIDPSGNHIRLLVDAS</sequence>